<dbReference type="InterPro" id="IPR039418">
    <property type="entry name" value="LexA-like"/>
</dbReference>
<gene>
    <name evidence="5" type="ORF">BN1044_00865</name>
</gene>
<dbReference type="Gene3D" id="2.10.109.10">
    <property type="entry name" value="Umud Fragment, subunit A"/>
    <property type="match status" value="1"/>
</dbReference>
<evidence type="ECO:0000256" key="1">
    <source>
        <dbReference type="ARBA" id="ARBA00023015"/>
    </source>
</evidence>
<dbReference type="SUPFAM" id="SSF47413">
    <property type="entry name" value="lambda repressor-like DNA-binding domains"/>
    <property type="match status" value="1"/>
</dbReference>
<evidence type="ECO:0000313" key="5">
    <source>
        <dbReference type="EMBL" id="SCM51403.1"/>
    </source>
</evidence>
<proteinExistence type="predicted"/>
<dbReference type="SUPFAM" id="SSF51306">
    <property type="entry name" value="LexA/Signal peptidase"/>
    <property type="match status" value="1"/>
</dbReference>
<dbReference type="InterPro" id="IPR001387">
    <property type="entry name" value="Cro/C1-type_HTH"/>
</dbReference>
<dbReference type="Gene3D" id="1.10.260.40">
    <property type="entry name" value="lambda repressor-like DNA-binding domains"/>
    <property type="match status" value="1"/>
</dbReference>
<reference evidence="5 6" key="1">
    <citation type="submission" date="2016-09" db="EMBL/GenBank/DDBJ databases">
        <authorList>
            <person name="Capua I."/>
            <person name="De Benedictis P."/>
            <person name="Joannis T."/>
            <person name="Lombin L.H."/>
            <person name="Cattoli G."/>
        </authorList>
    </citation>
    <scope>NUCLEOTIDE SEQUENCE [LARGE SCALE GENOMIC DNA]</scope>
    <source>
        <strain evidence="5 6">GB001</strain>
    </source>
</reference>
<dbReference type="PANTHER" id="PTHR40661">
    <property type="match status" value="1"/>
</dbReference>
<dbReference type="PROSITE" id="PS50943">
    <property type="entry name" value="HTH_CROC1"/>
    <property type="match status" value="1"/>
</dbReference>
<dbReference type="GO" id="GO:0003677">
    <property type="term" value="F:DNA binding"/>
    <property type="evidence" value="ECO:0007669"/>
    <property type="project" value="UniProtKB-KW"/>
</dbReference>
<dbReference type="CDD" id="cd06529">
    <property type="entry name" value="S24_LexA-like"/>
    <property type="match status" value="1"/>
</dbReference>
<keyword evidence="1" id="KW-0805">Transcription regulation</keyword>
<dbReference type="InterPro" id="IPR036286">
    <property type="entry name" value="LexA/Signal_pep-like_sf"/>
</dbReference>
<organism evidence="5 6">
    <name type="scientific">Hafnia alvei</name>
    <dbReference type="NCBI Taxonomy" id="569"/>
    <lineage>
        <taxon>Bacteria</taxon>
        <taxon>Pseudomonadati</taxon>
        <taxon>Pseudomonadota</taxon>
        <taxon>Gammaproteobacteria</taxon>
        <taxon>Enterobacterales</taxon>
        <taxon>Hafniaceae</taxon>
        <taxon>Hafnia</taxon>
    </lineage>
</organism>
<dbReference type="EMBL" id="FMIQ01000011">
    <property type="protein sequence ID" value="SCM51403.1"/>
    <property type="molecule type" value="Genomic_DNA"/>
</dbReference>
<dbReference type="PANTHER" id="PTHR40661:SF3">
    <property type="entry name" value="FELS-1 PROPHAGE TRANSCRIPTIONAL REGULATOR"/>
    <property type="match status" value="1"/>
</dbReference>
<name>A0A1C6YX12_HAFAL</name>
<keyword evidence="2" id="KW-0238">DNA-binding</keyword>
<feature type="domain" description="HTH cro/C1-type" evidence="4">
    <location>
        <begin position="1"/>
        <end position="46"/>
    </location>
</feature>
<sequence>MTILELANAVGSDVGNISRLERGIQGYSELMLRKIADGLSVQVSELFSTDEDGDTVDSYSVKSLSDSGRKNVYRVDVLDVSASAGDGANTGDVVEIIRSIEYVPEYARTMFGNRPQGSVMLINVRGDSMIGTLEPGDLIFVDTLAKFFDGDGIYVFDFNGDTFVKRLQKVKFELKVISDNKAYETWSVTPDEMDMLHIQGKVLISQSQQIRRHG</sequence>
<dbReference type="InterPro" id="IPR010982">
    <property type="entry name" value="Lambda_DNA-bd_dom_sf"/>
</dbReference>
<evidence type="ECO:0000256" key="3">
    <source>
        <dbReference type="ARBA" id="ARBA00023163"/>
    </source>
</evidence>
<dbReference type="AlphaFoldDB" id="A0A1C6YX12"/>
<protein>
    <submittedName>
        <fullName evidence="5">Phage repressor protein C, contains Cro/C1-type HTH and peptisase s24 domains</fullName>
    </submittedName>
</protein>
<dbReference type="Proteomes" id="UP000094844">
    <property type="component" value="Unassembled WGS sequence"/>
</dbReference>
<evidence type="ECO:0000259" key="4">
    <source>
        <dbReference type="PROSITE" id="PS50943"/>
    </source>
</evidence>
<accession>A0A1C6YX12</accession>
<keyword evidence="3" id="KW-0804">Transcription</keyword>
<dbReference type="CDD" id="cd00093">
    <property type="entry name" value="HTH_XRE"/>
    <property type="match status" value="1"/>
</dbReference>
<evidence type="ECO:0000313" key="6">
    <source>
        <dbReference type="Proteomes" id="UP000094844"/>
    </source>
</evidence>
<evidence type="ECO:0000256" key="2">
    <source>
        <dbReference type="ARBA" id="ARBA00023125"/>
    </source>
</evidence>
<dbReference type="InterPro" id="IPR015927">
    <property type="entry name" value="Peptidase_S24_S26A/B/C"/>
</dbReference>
<dbReference type="Pfam" id="PF00717">
    <property type="entry name" value="Peptidase_S24"/>
    <property type="match status" value="1"/>
</dbReference>